<accession>A0A1T4NGC9</accession>
<feature type="compositionally biased region" description="Low complexity" evidence="3">
    <location>
        <begin position="400"/>
        <end position="415"/>
    </location>
</feature>
<organism evidence="5 6">
    <name type="scientific">Consotaella salsifontis</name>
    <dbReference type="NCBI Taxonomy" id="1365950"/>
    <lineage>
        <taxon>Bacteria</taxon>
        <taxon>Pseudomonadati</taxon>
        <taxon>Pseudomonadota</taxon>
        <taxon>Alphaproteobacteria</taxon>
        <taxon>Hyphomicrobiales</taxon>
        <taxon>Aurantimonadaceae</taxon>
        <taxon>Consotaella</taxon>
    </lineage>
</organism>
<dbReference type="SUPFAM" id="SSF110849">
    <property type="entry name" value="ParB/Sulfiredoxin"/>
    <property type="match status" value="1"/>
</dbReference>
<reference evidence="5 6" key="1">
    <citation type="submission" date="2017-02" db="EMBL/GenBank/DDBJ databases">
        <authorList>
            <person name="Peterson S.W."/>
        </authorList>
    </citation>
    <scope>NUCLEOTIDE SEQUENCE [LARGE SCALE GENOMIC DNA]</scope>
    <source>
        <strain evidence="5 6">USBA 369</strain>
    </source>
</reference>
<evidence type="ECO:0000256" key="3">
    <source>
        <dbReference type="SAM" id="MobiDB-lite"/>
    </source>
</evidence>
<dbReference type="Pfam" id="PF02195">
    <property type="entry name" value="ParB_N"/>
    <property type="match status" value="1"/>
</dbReference>
<dbReference type="EMBL" id="FUXL01000003">
    <property type="protein sequence ID" value="SJZ78309.1"/>
    <property type="molecule type" value="Genomic_DNA"/>
</dbReference>
<dbReference type="InterPro" id="IPR036086">
    <property type="entry name" value="ParB/Sulfiredoxin_sf"/>
</dbReference>
<keyword evidence="2" id="KW-0175">Coiled coil</keyword>
<feature type="domain" description="ParB-like N-terminal" evidence="4">
    <location>
        <begin position="14"/>
        <end position="118"/>
    </location>
</feature>
<dbReference type="Proteomes" id="UP000190135">
    <property type="component" value="Unassembled WGS sequence"/>
</dbReference>
<dbReference type="AlphaFoldDB" id="A0A1T4NGC9"/>
<evidence type="ECO:0000259" key="4">
    <source>
        <dbReference type="SMART" id="SM00470"/>
    </source>
</evidence>
<dbReference type="InterPro" id="IPR003115">
    <property type="entry name" value="ParB_N"/>
</dbReference>
<dbReference type="Gene3D" id="3.90.1530.30">
    <property type="match status" value="1"/>
</dbReference>
<evidence type="ECO:0000256" key="2">
    <source>
        <dbReference type="SAM" id="Coils"/>
    </source>
</evidence>
<evidence type="ECO:0000313" key="6">
    <source>
        <dbReference type="Proteomes" id="UP000190135"/>
    </source>
</evidence>
<dbReference type="GO" id="GO:0007059">
    <property type="term" value="P:chromosome segregation"/>
    <property type="evidence" value="ECO:0007669"/>
    <property type="project" value="TreeGrafter"/>
</dbReference>
<feature type="compositionally biased region" description="Acidic residues" evidence="3">
    <location>
        <begin position="698"/>
        <end position="712"/>
    </location>
</feature>
<proteinExistence type="inferred from homology"/>
<dbReference type="SUPFAM" id="SSF109709">
    <property type="entry name" value="KorB DNA-binding domain-like"/>
    <property type="match status" value="1"/>
</dbReference>
<feature type="region of interest" description="Disordered" evidence="3">
    <location>
        <begin position="389"/>
        <end position="443"/>
    </location>
</feature>
<feature type="compositionally biased region" description="Basic and acidic residues" evidence="3">
    <location>
        <begin position="389"/>
        <end position="399"/>
    </location>
</feature>
<dbReference type="OrthoDB" id="9813122at2"/>
<comment type="similarity">
    <text evidence="1">Belongs to the ParB family.</text>
</comment>
<dbReference type="RefSeq" id="WP_078707149.1">
    <property type="nucleotide sequence ID" value="NZ_FUXL01000003.1"/>
</dbReference>
<dbReference type="InterPro" id="IPR050336">
    <property type="entry name" value="Chromosome_partition/occlusion"/>
</dbReference>
<dbReference type="GO" id="GO:0005694">
    <property type="term" value="C:chromosome"/>
    <property type="evidence" value="ECO:0007669"/>
    <property type="project" value="TreeGrafter"/>
</dbReference>
<dbReference type="Gene3D" id="1.10.10.2830">
    <property type="match status" value="1"/>
</dbReference>
<protein>
    <submittedName>
        <fullName evidence="5">Chromosome partitioning protein, ParB family</fullName>
    </submittedName>
</protein>
<dbReference type="PANTHER" id="PTHR33375">
    <property type="entry name" value="CHROMOSOME-PARTITIONING PROTEIN PARB-RELATED"/>
    <property type="match status" value="1"/>
</dbReference>
<gene>
    <name evidence="5" type="ORF">SAMN05428963_10314</name>
</gene>
<feature type="coiled-coil region" evidence="2">
    <location>
        <begin position="311"/>
        <end position="338"/>
    </location>
</feature>
<feature type="region of interest" description="Disordered" evidence="3">
    <location>
        <begin position="689"/>
        <end position="719"/>
    </location>
</feature>
<dbReference type="CDD" id="cd16406">
    <property type="entry name" value="ParB_N_like"/>
    <property type="match status" value="1"/>
</dbReference>
<name>A0A1T4NGC9_9HYPH</name>
<sequence>MASAVRKISLSSSRDIPFNKLVLSQSNVRRIKAGVSIEELAEDIARRGLLQGLSVRAVVDADGAETGLYEIPAGGRRYRALELLVKQKRLAKTAPVPCVIREADTDIAAEEDSLAENVQRAPLHPLDQFRAFLALREKGQSEEEIAAAFFVSVNVVKQRLKLASVSPKLLDDYAKDGMTLAQLEAFSVSGDHERQEQVFERLQHAYDRQPYTIRRMLTEGAVRASDKRAQFIGLKAYVEAGGTVLRDLFQGDDGGWLQDVALVDRLVVEKLAAEAEAIAAEGWKWIEVAPDFAYGHSFGLRQLRGEPMPLTAEEEAARDALQAEYDRLTEEHSDADELPEAVDERLGELETALEGFEARPPAFDPDEVARAGTFVSIGHDGMLRVERGFVRPEDERPVEPEAAPADAENADGVAATGDGDRDTATVEPSSPSPEPEKDEGLTPISDRLMTELTAHRTLALRQALGERPDVAFLAALHALTLKVFYTYSLDSCLELDLKSAGFGIQVPGLADSASAEAIRRRHEDWAKVLPKEPGELWDALQAFDADSRSVLFAHVVSLSVNATHETWNRRPRALAHADRLAEAVDLDMSAAGWTPTVESFLGRVTKAHILQAVADAKGQRAADRIAHLKKGDMAAEAETLLAGTRWLPEPLRTPGHETAQVQSDAEVSNAMEGIDGADAAEPDAAIEETAADGGETVVVEEDSLADTDEADAVEPIAAE</sequence>
<evidence type="ECO:0000313" key="5">
    <source>
        <dbReference type="EMBL" id="SJZ78309.1"/>
    </source>
</evidence>
<keyword evidence="6" id="KW-1185">Reference proteome</keyword>
<dbReference type="FunFam" id="1.10.10.2830:FF:000001">
    <property type="entry name" value="Chromosome partitioning protein ParB"/>
    <property type="match status" value="1"/>
</dbReference>
<dbReference type="SMART" id="SM00470">
    <property type="entry name" value="ParB"/>
    <property type="match status" value="1"/>
</dbReference>
<evidence type="ECO:0000256" key="1">
    <source>
        <dbReference type="ARBA" id="ARBA00006295"/>
    </source>
</evidence>
<dbReference type="FunFam" id="3.90.1530.30:FF:000002">
    <property type="entry name" value="Chromosome partitioning protein ParB"/>
    <property type="match status" value="1"/>
</dbReference>
<dbReference type="PANTHER" id="PTHR33375:SF7">
    <property type="entry name" value="CHROMOSOME 2-PARTITIONING PROTEIN PARB-RELATED"/>
    <property type="match status" value="1"/>
</dbReference>
<dbReference type="STRING" id="1365950.SAMN05428963_10314"/>